<organism evidence="2 3">
    <name type="scientific">Streptomyces levis</name>
    <dbReference type="NCBI Taxonomy" id="285566"/>
    <lineage>
        <taxon>Bacteria</taxon>
        <taxon>Bacillati</taxon>
        <taxon>Actinomycetota</taxon>
        <taxon>Actinomycetes</taxon>
        <taxon>Kitasatosporales</taxon>
        <taxon>Streptomycetaceae</taxon>
        <taxon>Streptomyces</taxon>
    </lineage>
</organism>
<sequence length="132" mass="14263">MDRGSPGSSDVEKTPLPDDLDEKAAHARRMRSLWDEFKPVDRLHPWAAGRRLVGEGDGIPWCARKFDDRGGTGAVGRGGPVGAETSSRRNGLPPDSDAQERLDRETKPCGVALPGIGIASLHGSENCDRLHR</sequence>
<protein>
    <submittedName>
        <fullName evidence="2">Uncharacterized protein</fullName>
    </submittedName>
</protein>
<feature type="region of interest" description="Disordered" evidence="1">
    <location>
        <begin position="66"/>
        <end position="109"/>
    </location>
</feature>
<evidence type="ECO:0000313" key="3">
    <source>
        <dbReference type="Proteomes" id="UP001501095"/>
    </source>
</evidence>
<reference evidence="2 3" key="1">
    <citation type="journal article" date="2019" name="Int. J. Syst. Evol. Microbiol.">
        <title>The Global Catalogue of Microorganisms (GCM) 10K type strain sequencing project: providing services to taxonomists for standard genome sequencing and annotation.</title>
        <authorList>
            <consortium name="The Broad Institute Genomics Platform"/>
            <consortium name="The Broad Institute Genome Sequencing Center for Infectious Disease"/>
            <person name="Wu L."/>
            <person name="Ma J."/>
        </authorList>
    </citation>
    <scope>NUCLEOTIDE SEQUENCE [LARGE SCALE GENOMIC DNA]</scope>
    <source>
        <strain evidence="2 3">JCM 6924</strain>
    </source>
</reference>
<gene>
    <name evidence="2" type="ORF">GCM10010423_68160</name>
</gene>
<feature type="region of interest" description="Disordered" evidence="1">
    <location>
        <begin position="1"/>
        <end position="24"/>
    </location>
</feature>
<name>A0ABN3P2L9_9ACTN</name>
<feature type="compositionally biased region" description="Basic and acidic residues" evidence="1">
    <location>
        <begin position="98"/>
        <end position="107"/>
    </location>
</feature>
<evidence type="ECO:0000256" key="1">
    <source>
        <dbReference type="SAM" id="MobiDB-lite"/>
    </source>
</evidence>
<evidence type="ECO:0000313" key="2">
    <source>
        <dbReference type="EMBL" id="GAA2556976.1"/>
    </source>
</evidence>
<dbReference type="EMBL" id="BAAATM010000026">
    <property type="protein sequence ID" value="GAA2556976.1"/>
    <property type="molecule type" value="Genomic_DNA"/>
</dbReference>
<proteinExistence type="predicted"/>
<dbReference type="Proteomes" id="UP001501095">
    <property type="component" value="Unassembled WGS sequence"/>
</dbReference>
<feature type="compositionally biased region" description="Gly residues" evidence="1">
    <location>
        <begin position="71"/>
        <end position="81"/>
    </location>
</feature>
<comment type="caution">
    <text evidence="2">The sequence shown here is derived from an EMBL/GenBank/DDBJ whole genome shotgun (WGS) entry which is preliminary data.</text>
</comment>
<accession>A0ABN3P2L9</accession>
<keyword evidence="3" id="KW-1185">Reference proteome</keyword>